<feature type="compositionally biased region" description="Basic and acidic residues" evidence="1">
    <location>
        <begin position="1"/>
        <end position="11"/>
    </location>
</feature>
<protein>
    <submittedName>
        <fullName evidence="2">Uncharacterized protein</fullName>
    </submittedName>
</protein>
<proteinExistence type="predicted"/>
<keyword evidence="3" id="KW-1185">Reference proteome</keyword>
<accession>A0ABX0WUP1</accession>
<gene>
    <name evidence="2" type="ORF">GGR96_000101</name>
</gene>
<comment type="caution">
    <text evidence="2">The sequence shown here is derived from an EMBL/GenBank/DDBJ whole genome shotgun (WGS) entry which is preliminary data.</text>
</comment>
<evidence type="ECO:0000313" key="2">
    <source>
        <dbReference type="EMBL" id="NJB73029.1"/>
    </source>
</evidence>
<evidence type="ECO:0000313" key="3">
    <source>
        <dbReference type="Proteomes" id="UP000556869"/>
    </source>
</evidence>
<evidence type="ECO:0000256" key="1">
    <source>
        <dbReference type="SAM" id="MobiDB-lite"/>
    </source>
</evidence>
<sequence length="69" mass="7788">MPAPFERDRSHTGPGSMAKQVLNRTEITASDGCLFRARWKSHRKHPGADLETTGNEQEATYVCERLSRT</sequence>
<reference evidence="2 3" key="1">
    <citation type="submission" date="2020-03" db="EMBL/GenBank/DDBJ databases">
        <title>Genomic Encyclopedia of Type Strains, Phase IV (KMG-IV): sequencing the most valuable type-strain genomes for metagenomic binning, comparative biology and taxonomic classification.</title>
        <authorList>
            <person name="Goeker M."/>
        </authorList>
    </citation>
    <scope>NUCLEOTIDE SEQUENCE [LARGE SCALE GENOMIC DNA]</scope>
    <source>
        <strain evidence="2 3">DSM 18888</strain>
    </source>
</reference>
<organism evidence="2 3">
    <name type="scientific">Thalassospira tepidiphila</name>
    <dbReference type="NCBI Taxonomy" id="393657"/>
    <lineage>
        <taxon>Bacteria</taxon>
        <taxon>Pseudomonadati</taxon>
        <taxon>Pseudomonadota</taxon>
        <taxon>Alphaproteobacteria</taxon>
        <taxon>Rhodospirillales</taxon>
        <taxon>Thalassospiraceae</taxon>
        <taxon>Thalassospira</taxon>
    </lineage>
</organism>
<name>A0ABX0WUP1_9PROT</name>
<dbReference type="EMBL" id="JAATJD010000001">
    <property type="protein sequence ID" value="NJB73029.1"/>
    <property type="molecule type" value="Genomic_DNA"/>
</dbReference>
<feature type="region of interest" description="Disordered" evidence="1">
    <location>
        <begin position="1"/>
        <end position="23"/>
    </location>
</feature>
<dbReference type="Proteomes" id="UP000556869">
    <property type="component" value="Unassembled WGS sequence"/>
</dbReference>